<dbReference type="Pfam" id="PF06293">
    <property type="entry name" value="Kdo"/>
    <property type="match status" value="1"/>
</dbReference>
<accession>A0A4P7VQV7</accession>
<dbReference type="InterPro" id="IPR011009">
    <property type="entry name" value="Kinase-like_dom_sf"/>
</dbReference>
<organism evidence="1 2">
    <name type="scientific">Muribaculum gordoncarteri</name>
    <dbReference type="NCBI Taxonomy" id="2530390"/>
    <lineage>
        <taxon>Bacteria</taxon>
        <taxon>Pseudomonadati</taxon>
        <taxon>Bacteroidota</taxon>
        <taxon>Bacteroidia</taxon>
        <taxon>Bacteroidales</taxon>
        <taxon>Muribaculaceae</taxon>
        <taxon>Muribaculum</taxon>
    </lineage>
</organism>
<dbReference type="KEGG" id="mgod:E7746_12830"/>
<dbReference type="SUPFAM" id="SSF56112">
    <property type="entry name" value="Protein kinase-like (PK-like)"/>
    <property type="match status" value="1"/>
</dbReference>
<name>A0A4P7VQV7_9BACT</name>
<keyword evidence="2" id="KW-1185">Reference proteome</keyword>
<dbReference type="OrthoDB" id="9773772at2"/>
<sequence length="248" mass="28806">MKTIVNDEFRSLGDFIKSLPETFESGGTTLYKARNTVKKFTCDGIDLIVKRYKRPNAVQRVVYTLFRPSKAARAYSYANILLDRGYATPTPIAYIEIKKGGLINECYFISTVTTDTPLYDALVETPDFDRELAAKLAQYVAQMHIDGVMHGDPNLNNILYNREDDGTTHFTLIDTNRSTFKSNLSKSSCISNLVRLTHRRDLLEYLISRYAEYRKWDVDDTVRRVIEGLDKFEHRREVKYRLKQKYLK</sequence>
<dbReference type="AlphaFoldDB" id="A0A4P7VQV7"/>
<evidence type="ECO:0000313" key="2">
    <source>
        <dbReference type="Proteomes" id="UP000297031"/>
    </source>
</evidence>
<dbReference type="Proteomes" id="UP000297031">
    <property type="component" value="Chromosome"/>
</dbReference>
<dbReference type="EMBL" id="CP039393">
    <property type="protein sequence ID" value="QCD36701.1"/>
    <property type="molecule type" value="Genomic_DNA"/>
</dbReference>
<reference evidence="1 2" key="1">
    <citation type="submission" date="2019-02" db="EMBL/GenBank/DDBJ databases">
        <title>Isolation and identification of novel species under the genus Muribaculum.</title>
        <authorList>
            <person name="Miyake S."/>
            <person name="Ding Y."/>
            <person name="Low A."/>
            <person name="Soh M."/>
            <person name="Seedorf H."/>
        </authorList>
    </citation>
    <scope>NUCLEOTIDE SEQUENCE [LARGE SCALE GENOMIC DNA]</scope>
    <source>
        <strain evidence="1 2">TLL-A4</strain>
    </source>
</reference>
<evidence type="ECO:0000313" key="1">
    <source>
        <dbReference type="EMBL" id="QCD36701.1"/>
    </source>
</evidence>
<proteinExistence type="predicted"/>
<protein>
    <submittedName>
        <fullName evidence="1">Uncharacterized protein</fullName>
    </submittedName>
</protein>
<dbReference type="Gene3D" id="1.10.510.10">
    <property type="entry name" value="Transferase(Phosphotransferase) domain 1"/>
    <property type="match status" value="1"/>
</dbReference>
<gene>
    <name evidence="1" type="ORF">E7746_12830</name>
</gene>
<dbReference type="RefSeq" id="WP_123394837.1">
    <property type="nucleotide sequence ID" value="NZ_CP039393.1"/>
</dbReference>